<keyword evidence="2 4" id="KW-0238">DNA-binding</keyword>
<evidence type="ECO:0000256" key="4">
    <source>
        <dbReference type="PROSITE-ProRule" id="PRU00335"/>
    </source>
</evidence>
<evidence type="ECO:0000256" key="2">
    <source>
        <dbReference type="ARBA" id="ARBA00023125"/>
    </source>
</evidence>
<dbReference type="PROSITE" id="PS50977">
    <property type="entry name" value="HTH_TETR_2"/>
    <property type="match status" value="1"/>
</dbReference>
<keyword evidence="3" id="KW-0804">Transcription</keyword>
<dbReference type="AlphaFoldDB" id="A0A1C3W939"/>
<evidence type="ECO:0000313" key="6">
    <source>
        <dbReference type="EMBL" id="SCB36463.1"/>
    </source>
</evidence>
<feature type="DNA-binding region" description="H-T-H motif" evidence="4">
    <location>
        <begin position="35"/>
        <end position="54"/>
    </location>
</feature>
<sequence>MPRAIRMAQQGEQTRAAILDAAIELFGKAGFRSTSMSQIATRAGVVQSVLHHHFGSKDRLLLEALNRYYPASTERADMRAIAEGRVDFLDEMLRVTRLNADRPDLVRFFSAMSGEALTEGHPAQEFFVRRYEAVREGYVSAIAKSKGITRASDLKTINNLVTLLFAASDGLQMQWLRDPEIDYIGGIELTIGMIRQRMDAIADFDG</sequence>
<reference evidence="7" key="1">
    <citation type="submission" date="2016-08" db="EMBL/GenBank/DDBJ databases">
        <authorList>
            <person name="Varghese N."/>
            <person name="Submissions Spin"/>
        </authorList>
    </citation>
    <scope>NUCLEOTIDE SEQUENCE [LARGE SCALE GENOMIC DNA]</scope>
    <source>
        <strain evidence="7">CCBAU 57015</strain>
    </source>
</reference>
<organism evidence="6 7">
    <name type="scientific">Rhizobium hainanense</name>
    <dbReference type="NCBI Taxonomy" id="52131"/>
    <lineage>
        <taxon>Bacteria</taxon>
        <taxon>Pseudomonadati</taxon>
        <taxon>Pseudomonadota</taxon>
        <taxon>Alphaproteobacteria</taxon>
        <taxon>Hyphomicrobiales</taxon>
        <taxon>Rhizobiaceae</taxon>
        <taxon>Rhizobium/Agrobacterium group</taxon>
        <taxon>Rhizobium</taxon>
    </lineage>
</organism>
<dbReference type="PANTHER" id="PTHR30055:SF234">
    <property type="entry name" value="HTH-TYPE TRANSCRIPTIONAL REGULATOR BETI"/>
    <property type="match status" value="1"/>
</dbReference>
<accession>A0A1C3W939</accession>
<dbReference type="OrthoDB" id="5293556at2"/>
<feature type="domain" description="HTH tetR-type" evidence="5">
    <location>
        <begin position="12"/>
        <end position="72"/>
    </location>
</feature>
<keyword evidence="1" id="KW-0805">Transcription regulation</keyword>
<dbReference type="Pfam" id="PF00440">
    <property type="entry name" value="TetR_N"/>
    <property type="match status" value="1"/>
</dbReference>
<proteinExistence type="predicted"/>
<gene>
    <name evidence="6" type="ORF">GA0061100_11385</name>
</gene>
<dbReference type="InterPro" id="IPR036271">
    <property type="entry name" value="Tet_transcr_reg_TetR-rel_C_sf"/>
</dbReference>
<dbReference type="InterPro" id="IPR050109">
    <property type="entry name" value="HTH-type_TetR-like_transc_reg"/>
</dbReference>
<dbReference type="GO" id="GO:0003700">
    <property type="term" value="F:DNA-binding transcription factor activity"/>
    <property type="evidence" value="ECO:0007669"/>
    <property type="project" value="TreeGrafter"/>
</dbReference>
<dbReference type="SUPFAM" id="SSF48498">
    <property type="entry name" value="Tetracyclin repressor-like, C-terminal domain"/>
    <property type="match status" value="1"/>
</dbReference>
<evidence type="ECO:0000256" key="3">
    <source>
        <dbReference type="ARBA" id="ARBA00023163"/>
    </source>
</evidence>
<name>A0A1C3W939_9HYPH</name>
<dbReference type="InterPro" id="IPR009057">
    <property type="entry name" value="Homeodomain-like_sf"/>
</dbReference>
<keyword evidence="7" id="KW-1185">Reference proteome</keyword>
<dbReference type="PRINTS" id="PR00455">
    <property type="entry name" value="HTHTETR"/>
</dbReference>
<dbReference type="Proteomes" id="UP000186228">
    <property type="component" value="Unassembled WGS sequence"/>
</dbReference>
<dbReference type="Gene3D" id="1.10.357.10">
    <property type="entry name" value="Tetracycline Repressor, domain 2"/>
    <property type="match status" value="1"/>
</dbReference>
<dbReference type="GO" id="GO:0000976">
    <property type="term" value="F:transcription cis-regulatory region binding"/>
    <property type="evidence" value="ECO:0007669"/>
    <property type="project" value="TreeGrafter"/>
</dbReference>
<evidence type="ECO:0000313" key="7">
    <source>
        <dbReference type="Proteomes" id="UP000186228"/>
    </source>
</evidence>
<dbReference type="SUPFAM" id="SSF46689">
    <property type="entry name" value="Homeodomain-like"/>
    <property type="match status" value="1"/>
</dbReference>
<dbReference type="STRING" id="52131.GA0061100_11385"/>
<dbReference type="EMBL" id="FMAC01000013">
    <property type="protein sequence ID" value="SCB36463.1"/>
    <property type="molecule type" value="Genomic_DNA"/>
</dbReference>
<evidence type="ECO:0000259" key="5">
    <source>
        <dbReference type="PROSITE" id="PS50977"/>
    </source>
</evidence>
<protein>
    <submittedName>
        <fullName evidence="6">Transcriptional regulator, TetR family</fullName>
    </submittedName>
</protein>
<dbReference type="InterPro" id="IPR001647">
    <property type="entry name" value="HTH_TetR"/>
</dbReference>
<dbReference type="RefSeq" id="WP_075856303.1">
    <property type="nucleotide sequence ID" value="NZ_FMAC01000013.1"/>
</dbReference>
<evidence type="ECO:0000256" key="1">
    <source>
        <dbReference type="ARBA" id="ARBA00023015"/>
    </source>
</evidence>
<dbReference type="PANTHER" id="PTHR30055">
    <property type="entry name" value="HTH-TYPE TRANSCRIPTIONAL REGULATOR RUTR"/>
    <property type="match status" value="1"/>
</dbReference>